<accession>A0A183TQF4</accession>
<sequence>LSDGEWAHWLTGRRTRLRAPQHDLAPITHTTGFTYSGDMEESSPSDSQSTGQPLDTHNAYTGQMARRLYFGVPGTGSPASV</sequence>
<feature type="compositionally biased region" description="Polar residues" evidence="1">
    <location>
        <begin position="44"/>
        <end position="61"/>
    </location>
</feature>
<dbReference type="WBParaSite" id="SSLN_0001940901-mRNA-1">
    <property type="protein sequence ID" value="SSLN_0001940901-mRNA-1"/>
    <property type="gene ID" value="SSLN_0001940901"/>
</dbReference>
<protein>
    <submittedName>
        <fullName evidence="2">CELR2 protein</fullName>
    </submittedName>
</protein>
<feature type="region of interest" description="Disordered" evidence="1">
    <location>
        <begin position="20"/>
        <end position="62"/>
    </location>
</feature>
<reference evidence="2" key="1">
    <citation type="submission" date="2016-06" db="UniProtKB">
        <authorList>
            <consortium name="WormBaseParasite"/>
        </authorList>
    </citation>
    <scope>IDENTIFICATION</scope>
</reference>
<proteinExistence type="predicted"/>
<dbReference type="AlphaFoldDB" id="A0A183TQF4"/>
<organism evidence="2">
    <name type="scientific">Schistocephalus solidus</name>
    <name type="common">Tapeworm</name>
    <dbReference type="NCBI Taxonomy" id="70667"/>
    <lineage>
        <taxon>Eukaryota</taxon>
        <taxon>Metazoa</taxon>
        <taxon>Spiralia</taxon>
        <taxon>Lophotrochozoa</taxon>
        <taxon>Platyhelminthes</taxon>
        <taxon>Cestoda</taxon>
        <taxon>Eucestoda</taxon>
        <taxon>Diphyllobothriidea</taxon>
        <taxon>Diphyllobothriidae</taxon>
        <taxon>Schistocephalus</taxon>
    </lineage>
</organism>
<name>A0A183TQF4_SCHSO</name>
<evidence type="ECO:0000313" key="2">
    <source>
        <dbReference type="WBParaSite" id="SSLN_0001940901-mRNA-1"/>
    </source>
</evidence>
<evidence type="ECO:0000256" key="1">
    <source>
        <dbReference type="SAM" id="MobiDB-lite"/>
    </source>
</evidence>